<dbReference type="EMBL" id="FNLO01000005">
    <property type="protein sequence ID" value="SDV48566.1"/>
    <property type="molecule type" value="Genomic_DNA"/>
</dbReference>
<dbReference type="Proteomes" id="UP000243719">
    <property type="component" value="Unassembled WGS sequence"/>
</dbReference>
<name>A0A1H2PQA7_9BURK</name>
<dbReference type="CDD" id="cd24082">
    <property type="entry name" value="ASKHA_NBD_GspK-like"/>
    <property type="match status" value="1"/>
</dbReference>
<reference evidence="3" key="1">
    <citation type="submission" date="2016-09" db="EMBL/GenBank/DDBJ databases">
        <authorList>
            <person name="Varghese N."/>
            <person name="Submissions S."/>
        </authorList>
    </citation>
    <scope>NUCLEOTIDE SEQUENCE [LARGE SCALE GENOMIC DNA]</scope>
    <source>
        <strain evidence="3">JS23</strain>
    </source>
</reference>
<dbReference type="Gene3D" id="3.30.420.40">
    <property type="match status" value="2"/>
</dbReference>
<dbReference type="Pfam" id="PF01869">
    <property type="entry name" value="BcrAD_BadFG"/>
    <property type="match status" value="1"/>
</dbReference>
<evidence type="ECO:0000313" key="3">
    <source>
        <dbReference type="Proteomes" id="UP000243719"/>
    </source>
</evidence>
<dbReference type="InterPro" id="IPR052519">
    <property type="entry name" value="Euk-type_GlcNAc_Kinase"/>
</dbReference>
<dbReference type="InterPro" id="IPR043129">
    <property type="entry name" value="ATPase_NBD"/>
</dbReference>
<protein>
    <submittedName>
        <fullName evidence="2">Glucosamine kinase</fullName>
    </submittedName>
</protein>
<gene>
    <name evidence="2" type="ORF">SAMN05216551_105194</name>
</gene>
<dbReference type="RefSeq" id="WP_091907765.1">
    <property type="nucleotide sequence ID" value="NZ_FNLO01000005.1"/>
</dbReference>
<keyword evidence="2" id="KW-0808">Transferase</keyword>
<evidence type="ECO:0000313" key="2">
    <source>
        <dbReference type="EMBL" id="SDV48566.1"/>
    </source>
</evidence>
<keyword evidence="2" id="KW-0418">Kinase</keyword>
<dbReference type="PANTHER" id="PTHR43190">
    <property type="entry name" value="N-ACETYL-D-GLUCOSAMINE KINASE"/>
    <property type="match status" value="1"/>
</dbReference>
<dbReference type="AlphaFoldDB" id="A0A1H2PQA7"/>
<organism evidence="2 3">
    <name type="scientific">Chitinasiproducens palmae</name>
    <dbReference type="NCBI Taxonomy" id="1770053"/>
    <lineage>
        <taxon>Bacteria</taxon>
        <taxon>Pseudomonadati</taxon>
        <taxon>Pseudomonadota</taxon>
        <taxon>Betaproteobacteria</taxon>
        <taxon>Burkholderiales</taxon>
        <taxon>Burkholderiaceae</taxon>
        <taxon>Chitinasiproducens</taxon>
    </lineage>
</organism>
<dbReference type="OrthoDB" id="9816014at2"/>
<dbReference type="STRING" id="1770053.SAMN05216551_105194"/>
<evidence type="ECO:0000259" key="1">
    <source>
        <dbReference type="Pfam" id="PF01869"/>
    </source>
</evidence>
<feature type="domain" description="ATPase BadF/BadG/BcrA/BcrD type" evidence="1">
    <location>
        <begin position="15"/>
        <end position="249"/>
    </location>
</feature>
<dbReference type="GO" id="GO:0016301">
    <property type="term" value="F:kinase activity"/>
    <property type="evidence" value="ECO:0007669"/>
    <property type="project" value="UniProtKB-KW"/>
</dbReference>
<dbReference type="SUPFAM" id="SSF53067">
    <property type="entry name" value="Actin-like ATPase domain"/>
    <property type="match status" value="2"/>
</dbReference>
<dbReference type="InterPro" id="IPR002731">
    <property type="entry name" value="ATPase_BadF"/>
</dbReference>
<accession>A0A1H2PQA7</accession>
<sequence>MKVVSPRRNTPSFLLGVDGGGTGTRAKLARVESAHLVIGTGAAGPSGLALGVDSAWQAVIAACEAAFAATGHSPVWEQCALVCGLAGVNHPEWRAQFLAAAPVFAQLDVVSDAYSTVVGAHDGAPGIAIALGTGSVGLRLLSDGGMRMVGGWGFPSADEASGAWLGLRAIVHAQQALDGRVPRDDFAQALLRATGTGDRDALQVWLSDADQTRYASLAPLVLTHAQHPVCAGLLAEAARQVERMVDALDGGERPALAFCGSLAEALLPYLPATLRARAVGPRGDSASGALTLAARLIDRHAT</sequence>
<keyword evidence="3" id="KW-1185">Reference proteome</keyword>
<proteinExistence type="predicted"/>
<dbReference type="PANTHER" id="PTHR43190:SF3">
    <property type="entry name" value="N-ACETYL-D-GLUCOSAMINE KINASE"/>
    <property type="match status" value="1"/>
</dbReference>